<comment type="caution">
    <text evidence="1">The sequence shown here is derived from an EMBL/GenBank/DDBJ whole genome shotgun (WGS) entry which is preliminary data.</text>
</comment>
<keyword evidence="2" id="KW-1185">Reference proteome</keyword>
<dbReference type="AlphaFoldDB" id="A0A0D8JCX4"/>
<evidence type="ECO:0008006" key="3">
    <source>
        <dbReference type="Google" id="ProtNLM"/>
    </source>
</evidence>
<dbReference type="Proteomes" id="UP000032544">
    <property type="component" value="Unassembled WGS sequence"/>
</dbReference>
<proteinExistence type="predicted"/>
<reference evidence="1 2" key="1">
    <citation type="submission" date="2014-09" db="EMBL/GenBank/DDBJ databases">
        <title>Draft Genome Sequence of Draconibacterium sp. JN14CK-3.</title>
        <authorList>
            <person name="Dong C."/>
            <person name="Lai Q."/>
            <person name="Shao Z."/>
        </authorList>
    </citation>
    <scope>NUCLEOTIDE SEQUENCE [LARGE SCALE GENOMIC DNA]</scope>
    <source>
        <strain evidence="1 2">JN14CK-3</strain>
    </source>
</reference>
<dbReference type="PROSITE" id="PS51257">
    <property type="entry name" value="PROKAR_LIPOPROTEIN"/>
    <property type="match status" value="1"/>
</dbReference>
<dbReference type="RefSeq" id="WP_045025950.1">
    <property type="nucleotide sequence ID" value="NZ_CAJXKZ010000017.1"/>
</dbReference>
<dbReference type="NCBIfam" id="TIGR03511">
    <property type="entry name" value="GldH_lipo"/>
    <property type="match status" value="1"/>
</dbReference>
<dbReference type="STRING" id="1544798.LH29_02545"/>
<dbReference type="EMBL" id="JRHC01000001">
    <property type="protein sequence ID" value="KJF44396.1"/>
    <property type="molecule type" value="Genomic_DNA"/>
</dbReference>
<gene>
    <name evidence="1" type="ORF">LH29_02545</name>
</gene>
<dbReference type="Pfam" id="PF14109">
    <property type="entry name" value="GldH_lipo"/>
    <property type="match status" value="1"/>
</dbReference>
<evidence type="ECO:0000313" key="2">
    <source>
        <dbReference type="Proteomes" id="UP000032544"/>
    </source>
</evidence>
<organism evidence="1 2">
    <name type="scientific">Draconibacterium sediminis</name>
    <dbReference type="NCBI Taxonomy" id="1544798"/>
    <lineage>
        <taxon>Bacteria</taxon>
        <taxon>Pseudomonadati</taxon>
        <taxon>Bacteroidota</taxon>
        <taxon>Bacteroidia</taxon>
        <taxon>Marinilabiliales</taxon>
        <taxon>Prolixibacteraceae</taxon>
        <taxon>Draconibacterium</taxon>
    </lineage>
</organism>
<dbReference type="InterPro" id="IPR020018">
    <property type="entry name" value="Motility-assoc_lipoprot_GldH"/>
</dbReference>
<dbReference type="OrthoDB" id="982482at2"/>
<name>A0A0D8JCX4_9BACT</name>
<protein>
    <recommendedName>
        <fullName evidence="3">Gliding motility protein GldH</fullName>
    </recommendedName>
</protein>
<evidence type="ECO:0000313" key="1">
    <source>
        <dbReference type="EMBL" id="KJF44396.1"/>
    </source>
</evidence>
<sequence length="156" mass="17867">MSRFFQVILFTGIVLIMAACNSQSIYDKYKPINKGVWNKDSLVVFQVPVTDTLQNHNLYINVRNKVDYRYSNLWLFVSIEQPGGKTVKDTFEMVLADPSGKWLGEGFGGLKTREAIYRRNVFFPRSGDYTISLQQGMRNDELKGISDVGVRVEKVE</sequence>
<accession>A0A0D8JCX4</accession>